<dbReference type="Pfam" id="PF00512">
    <property type="entry name" value="HisKA"/>
    <property type="match status" value="1"/>
</dbReference>
<dbReference type="PANTHER" id="PTHR45436">
    <property type="entry name" value="SENSOR HISTIDINE KINASE YKOH"/>
    <property type="match status" value="1"/>
</dbReference>
<evidence type="ECO:0000256" key="2">
    <source>
        <dbReference type="ARBA" id="ARBA00004236"/>
    </source>
</evidence>
<dbReference type="SMART" id="SM00388">
    <property type="entry name" value="HisKA"/>
    <property type="match status" value="1"/>
</dbReference>
<dbReference type="CDD" id="cd00082">
    <property type="entry name" value="HisKA"/>
    <property type="match status" value="1"/>
</dbReference>
<comment type="caution">
    <text evidence="14">The sequence shown here is derived from an EMBL/GenBank/DDBJ whole genome shotgun (WGS) entry which is preliminary data.</text>
</comment>
<comment type="catalytic activity">
    <reaction evidence="1">
        <text>ATP + protein L-histidine = ADP + protein N-phospho-L-histidine.</text>
        <dbReference type="EC" id="2.7.13.3"/>
    </reaction>
</comment>
<dbReference type="InterPro" id="IPR003594">
    <property type="entry name" value="HATPase_dom"/>
</dbReference>
<dbReference type="GO" id="GO:0000155">
    <property type="term" value="F:phosphorelay sensor kinase activity"/>
    <property type="evidence" value="ECO:0007669"/>
    <property type="project" value="InterPro"/>
</dbReference>
<feature type="transmembrane region" description="Helical" evidence="11">
    <location>
        <begin position="21"/>
        <end position="48"/>
    </location>
</feature>
<dbReference type="AlphaFoldDB" id="A0A7X5R1V6"/>
<evidence type="ECO:0000259" key="12">
    <source>
        <dbReference type="PROSITE" id="PS50109"/>
    </source>
</evidence>
<feature type="domain" description="HAMP" evidence="13">
    <location>
        <begin position="132"/>
        <end position="185"/>
    </location>
</feature>
<evidence type="ECO:0000256" key="6">
    <source>
        <dbReference type="ARBA" id="ARBA00022692"/>
    </source>
</evidence>
<evidence type="ECO:0000256" key="7">
    <source>
        <dbReference type="ARBA" id="ARBA00022777"/>
    </source>
</evidence>
<reference evidence="14 15" key="1">
    <citation type="submission" date="2020-02" db="EMBL/GenBank/DDBJ databases">
        <title>Sequencing the genomes of 1000 actinobacteria strains.</title>
        <authorList>
            <person name="Klenk H.-P."/>
        </authorList>
    </citation>
    <scope>NUCLEOTIDE SEQUENCE [LARGE SCALE GENOMIC DNA]</scope>
    <source>
        <strain evidence="14 15">DSM 27960</strain>
    </source>
</reference>
<comment type="subcellular location">
    <subcellularLocation>
        <location evidence="2">Cell membrane</location>
    </subcellularLocation>
</comment>
<dbReference type="Pfam" id="PF02518">
    <property type="entry name" value="HATPase_c"/>
    <property type="match status" value="1"/>
</dbReference>
<keyword evidence="6 11" id="KW-0812">Transmembrane</keyword>
<dbReference type="EMBL" id="JAAMOX010000002">
    <property type="protein sequence ID" value="NIH54165.1"/>
    <property type="molecule type" value="Genomic_DNA"/>
</dbReference>
<keyword evidence="10 11" id="KW-0472">Membrane</keyword>
<dbReference type="InterPro" id="IPR036097">
    <property type="entry name" value="HisK_dim/P_sf"/>
</dbReference>
<keyword evidence="4" id="KW-0597">Phosphoprotein</keyword>
<dbReference type="CDD" id="cd00075">
    <property type="entry name" value="HATPase"/>
    <property type="match status" value="1"/>
</dbReference>
<evidence type="ECO:0000256" key="1">
    <source>
        <dbReference type="ARBA" id="ARBA00000085"/>
    </source>
</evidence>
<dbReference type="InterPro" id="IPR036890">
    <property type="entry name" value="HATPase_C_sf"/>
</dbReference>
<dbReference type="PROSITE" id="PS50885">
    <property type="entry name" value="HAMP"/>
    <property type="match status" value="1"/>
</dbReference>
<name>A0A7X5R1V6_9MICO</name>
<accession>A0A7X5R1V6</accession>
<keyword evidence="5 14" id="KW-0808">Transferase</keyword>
<dbReference type="InterPro" id="IPR005467">
    <property type="entry name" value="His_kinase_dom"/>
</dbReference>
<dbReference type="SMART" id="SM00304">
    <property type="entry name" value="HAMP"/>
    <property type="match status" value="1"/>
</dbReference>
<dbReference type="SUPFAM" id="SSF47384">
    <property type="entry name" value="Homodimeric domain of signal transducing histidine kinase"/>
    <property type="match status" value="1"/>
</dbReference>
<proteinExistence type="predicted"/>
<dbReference type="EC" id="2.7.13.3" evidence="3"/>
<dbReference type="Gene3D" id="6.10.340.10">
    <property type="match status" value="1"/>
</dbReference>
<feature type="transmembrane region" description="Helical" evidence="11">
    <location>
        <begin position="107"/>
        <end position="131"/>
    </location>
</feature>
<keyword evidence="8 11" id="KW-1133">Transmembrane helix</keyword>
<dbReference type="InterPro" id="IPR004358">
    <property type="entry name" value="Sig_transdc_His_kin-like_C"/>
</dbReference>
<dbReference type="PROSITE" id="PS50109">
    <property type="entry name" value="HIS_KIN"/>
    <property type="match status" value="1"/>
</dbReference>
<feature type="domain" description="Histidine kinase" evidence="12">
    <location>
        <begin position="193"/>
        <end position="405"/>
    </location>
</feature>
<dbReference type="SMART" id="SM00387">
    <property type="entry name" value="HATPase_c"/>
    <property type="match status" value="1"/>
</dbReference>
<keyword evidence="15" id="KW-1185">Reference proteome</keyword>
<dbReference type="InterPro" id="IPR003661">
    <property type="entry name" value="HisK_dim/P_dom"/>
</dbReference>
<protein>
    <recommendedName>
        <fullName evidence="3">histidine kinase</fullName>
        <ecNumber evidence="3">2.7.13.3</ecNumber>
    </recommendedName>
</protein>
<dbReference type="InterPro" id="IPR050428">
    <property type="entry name" value="TCS_sensor_his_kinase"/>
</dbReference>
<dbReference type="CDD" id="cd06225">
    <property type="entry name" value="HAMP"/>
    <property type="match status" value="1"/>
</dbReference>
<evidence type="ECO:0000256" key="11">
    <source>
        <dbReference type="SAM" id="Phobius"/>
    </source>
</evidence>
<evidence type="ECO:0000256" key="3">
    <source>
        <dbReference type="ARBA" id="ARBA00012438"/>
    </source>
</evidence>
<evidence type="ECO:0000256" key="4">
    <source>
        <dbReference type="ARBA" id="ARBA00022553"/>
    </source>
</evidence>
<evidence type="ECO:0000313" key="14">
    <source>
        <dbReference type="EMBL" id="NIH54165.1"/>
    </source>
</evidence>
<evidence type="ECO:0000256" key="5">
    <source>
        <dbReference type="ARBA" id="ARBA00022679"/>
    </source>
</evidence>
<keyword evidence="7 14" id="KW-0418">Kinase</keyword>
<dbReference type="PANTHER" id="PTHR45436:SF5">
    <property type="entry name" value="SENSOR HISTIDINE KINASE TRCS"/>
    <property type="match status" value="1"/>
</dbReference>
<sequence>MQLNKKLAELRENPRTYHLTVRARLTLTYAGLLLIAGAIMLAIIYVFIGLVPTYEFGTATSLSEPAELYSTRGYELTAPDYGAVFPDGTTAIAQTVVVSTRDDILRLLLIISIATLIILGVGGAIVGWIMAGRMLKPLQYVNAAASRAAKGELQHRIELDGPRDEITDLAATFDEMLGSLERSFGTYRRFAANASHELRTPLATSRAMIDVALLESGESEKAMLLRLRETNERSINTVEALLDLAEIESAEPSHSPVNLHHLAQEVIDESTADAVESCITLESNLTTAVASGDQVLARQLIRNLVENGLRHNVDGGFVRVSTSRAPRWVSITVSNSGPAVAPESVEYLADPFYRDGGRTNTTGQPNRGLGLSIVSAIVDRHGGTLTITPRAGGGLNVTAEFPAFEA</sequence>
<dbReference type="Gene3D" id="3.30.565.10">
    <property type="entry name" value="Histidine kinase-like ATPase, C-terminal domain"/>
    <property type="match status" value="1"/>
</dbReference>
<dbReference type="Gene3D" id="1.10.287.130">
    <property type="match status" value="1"/>
</dbReference>
<evidence type="ECO:0000313" key="15">
    <source>
        <dbReference type="Proteomes" id="UP000541033"/>
    </source>
</evidence>
<dbReference type="RefSeq" id="WP_167150578.1">
    <property type="nucleotide sequence ID" value="NZ_JAAMOX010000002.1"/>
</dbReference>
<dbReference type="Pfam" id="PF00672">
    <property type="entry name" value="HAMP"/>
    <property type="match status" value="1"/>
</dbReference>
<dbReference type="InterPro" id="IPR003660">
    <property type="entry name" value="HAMP_dom"/>
</dbReference>
<evidence type="ECO:0000259" key="13">
    <source>
        <dbReference type="PROSITE" id="PS50885"/>
    </source>
</evidence>
<dbReference type="SUPFAM" id="SSF55874">
    <property type="entry name" value="ATPase domain of HSP90 chaperone/DNA topoisomerase II/histidine kinase"/>
    <property type="match status" value="1"/>
</dbReference>
<dbReference type="SUPFAM" id="SSF158472">
    <property type="entry name" value="HAMP domain-like"/>
    <property type="match status" value="1"/>
</dbReference>
<dbReference type="GO" id="GO:0005886">
    <property type="term" value="C:plasma membrane"/>
    <property type="evidence" value="ECO:0007669"/>
    <property type="project" value="UniProtKB-SubCell"/>
</dbReference>
<evidence type="ECO:0000256" key="10">
    <source>
        <dbReference type="ARBA" id="ARBA00023136"/>
    </source>
</evidence>
<organism evidence="14 15">
    <name type="scientific">Lysinibacter cavernae</name>
    <dbReference type="NCBI Taxonomy" id="1640652"/>
    <lineage>
        <taxon>Bacteria</taxon>
        <taxon>Bacillati</taxon>
        <taxon>Actinomycetota</taxon>
        <taxon>Actinomycetes</taxon>
        <taxon>Micrococcales</taxon>
        <taxon>Microbacteriaceae</taxon>
        <taxon>Lysinibacter</taxon>
    </lineage>
</organism>
<dbReference type="Proteomes" id="UP000541033">
    <property type="component" value="Unassembled WGS sequence"/>
</dbReference>
<keyword evidence="9" id="KW-0902">Two-component regulatory system</keyword>
<evidence type="ECO:0000256" key="9">
    <source>
        <dbReference type="ARBA" id="ARBA00023012"/>
    </source>
</evidence>
<evidence type="ECO:0000256" key="8">
    <source>
        <dbReference type="ARBA" id="ARBA00022989"/>
    </source>
</evidence>
<dbReference type="PRINTS" id="PR00344">
    <property type="entry name" value="BCTRLSENSOR"/>
</dbReference>
<gene>
    <name evidence="14" type="ORF">FHX76_002061</name>
</gene>